<gene>
    <name evidence="1" type="ORF">HJG44_06375</name>
</gene>
<dbReference type="RefSeq" id="WP_171217528.1">
    <property type="nucleotide sequence ID" value="NZ_JABEPP010000002.1"/>
</dbReference>
<name>A0A849I3T1_9HYPH</name>
<keyword evidence="2" id="KW-1185">Reference proteome</keyword>
<comment type="caution">
    <text evidence="1">The sequence shown here is derived from an EMBL/GenBank/DDBJ whole genome shotgun (WGS) entry which is preliminary data.</text>
</comment>
<evidence type="ECO:0000313" key="2">
    <source>
        <dbReference type="Proteomes" id="UP000564885"/>
    </source>
</evidence>
<organism evidence="1 2">
    <name type="scientific">Enterovirga aerilata</name>
    <dbReference type="NCBI Taxonomy" id="2730920"/>
    <lineage>
        <taxon>Bacteria</taxon>
        <taxon>Pseudomonadati</taxon>
        <taxon>Pseudomonadota</taxon>
        <taxon>Alphaproteobacteria</taxon>
        <taxon>Hyphomicrobiales</taxon>
        <taxon>Methylobacteriaceae</taxon>
        <taxon>Enterovirga</taxon>
    </lineage>
</organism>
<proteinExistence type="predicted"/>
<sequence length="121" mass="13331">MTPIANVNDRASIERIYPLDRFRQDANRNSIPNSRVVYGLTVVSPPDENGAFHLQQAERQSGERDRDPVGYAVFLPATGCSGDLEADKADYAAFIGRVIEAARRVREVEPADDRLSGFHGG</sequence>
<dbReference type="AlphaFoldDB" id="A0A849I3T1"/>
<reference evidence="1 2" key="1">
    <citation type="submission" date="2020-04" db="EMBL/GenBank/DDBJ databases">
        <title>Enterovirga sp. isolate from soil.</title>
        <authorList>
            <person name="Chea S."/>
            <person name="Kim D.-U."/>
        </authorList>
    </citation>
    <scope>NUCLEOTIDE SEQUENCE [LARGE SCALE GENOMIC DNA]</scope>
    <source>
        <strain evidence="1 2">DB1703</strain>
    </source>
</reference>
<accession>A0A849I3T1</accession>
<evidence type="ECO:0000313" key="1">
    <source>
        <dbReference type="EMBL" id="NNM72018.1"/>
    </source>
</evidence>
<dbReference type="EMBL" id="JABEPP010000002">
    <property type="protein sequence ID" value="NNM72018.1"/>
    <property type="molecule type" value="Genomic_DNA"/>
</dbReference>
<dbReference type="Proteomes" id="UP000564885">
    <property type="component" value="Unassembled WGS sequence"/>
</dbReference>
<protein>
    <submittedName>
        <fullName evidence="1">Uncharacterized protein</fullName>
    </submittedName>
</protein>